<keyword evidence="4 7" id="KW-0812">Transmembrane</keyword>
<dbReference type="PANTHER" id="PTHR34697:SF2">
    <property type="entry name" value="PHOSPHATIDYLGLYCEROL LYSYLTRANSFERASE"/>
    <property type="match status" value="1"/>
</dbReference>
<evidence type="ECO:0000256" key="6">
    <source>
        <dbReference type="ARBA" id="ARBA00023136"/>
    </source>
</evidence>
<feature type="transmembrane region" description="Helical" evidence="7">
    <location>
        <begin position="126"/>
        <end position="149"/>
    </location>
</feature>
<feature type="domain" description="Phosphatidylglycerol lysyltransferase C-terminal" evidence="8">
    <location>
        <begin position="542"/>
        <end position="643"/>
    </location>
</feature>
<dbReference type="Pfam" id="PF03706">
    <property type="entry name" value="LPG_synthase_TM"/>
    <property type="match status" value="1"/>
</dbReference>
<evidence type="ECO:0000256" key="3">
    <source>
        <dbReference type="ARBA" id="ARBA00022679"/>
    </source>
</evidence>
<feature type="transmembrane region" description="Helical" evidence="7">
    <location>
        <begin position="85"/>
        <end position="106"/>
    </location>
</feature>
<evidence type="ECO:0000313" key="9">
    <source>
        <dbReference type="EMBL" id="SCM67383.1"/>
    </source>
</evidence>
<name>A0A1M4MXS2_9RHOB</name>
<feature type="transmembrane region" description="Helical" evidence="7">
    <location>
        <begin position="279"/>
        <end position="304"/>
    </location>
</feature>
<feature type="transmembrane region" description="Helical" evidence="7">
    <location>
        <begin position="12"/>
        <end position="33"/>
    </location>
</feature>
<dbReference type="RefSeq" id="WP_072706019.1">
    <property type="nucleotide sequence ID" value="NZ_FMJB01000046.1"/>
</dbReference>
<feature type="transmembrane region" description="Helical" evidence="7">
    <location>
        <begin position="53"/>
        <end position="73"/>
    </location>
</feature>
<keyword evidence="10" id="KW-1185">Reference proteome</keyword>
<feature type="transmembrane region" description="Helical" evidence="7">
    <location>
        <begin position="207"/>
        <end position="229"/>
    </location>
</feature>
<dbReference type="Proteomes" id="UP000184085">
    <property type="component" value="Unassembled WGS sequence"/>
</dbReference>
<proteinExistence type="predicted"/>
<organism evidence="9 10">
    <name type="scientific">Donghicola eburneus</name>
    <dbReference type="NCBI Taxonomy" id="393278"/>
    <lineage>
        <taxon>Bacteria</taxon>
        <taxon>Pseudomonadati</taxon>
        <taxon>Pseudomonadota</taxon>
        <taxon>Alphaproteobacteria</taxon>
        <taxon>Rhodobacterales</taxon>
        <taxon>Roseobacteraceae</taxon>
        <taxon>Donghicola</taxon>
    </lineage>
</organism>
<feature type="transmembrane region" description="Helical" evidence="7">
    <location>
        <begin position="502"/>
        <end position="522"/>
    </location>
</feature>
<dbReference type="AlphaFoldDB" id="A0A1M4MXS2"/>
<dbReference type="InterPro" id="IPR022791">
    <property type="entry name" value="L-PG_synthase/AglD"/>
</dbReference>
<feature type="transmembrane region" description="Helical" evidence="7">
    <location>
        <begin position="236"/>
        <end position="259"/>
    </location>
</feature>
<feature type="domain" description="Phosphatidylglycerol lysyltransferase C-terminal" evidence="8">
    <location>
        <begin position="653"/>
        <end position="817"/>
    </location>
</feature>
<evidence type="ECO:0000256" key="7">
    <source>
        <dbReference type="SAM" id="Phobius"/>
    </source>
</evidence>
<feature type="transmembrane region" description="Helical" evidence="7">
    <location>
        <begin position="426"/>
        <end position="442"/>
    </location>
</feature>
<feature type="transmembrane region" description="Helical" evidence="7">
    <location>
        <begin position="335"/>
        <end position="358"/>
    </location>
</feature>
<evidence type="ECO:0000256" key="1">
    <source>
        <dbReference type="ARBA" id="ARBA00004651"/>
    </source>
</evidence>
<dbReference type="PANTHER" id="PTHR34697">
    <property type="entry name" value="PHOSPHATIDYLGLYCEROL LYSYLTRANSFERASE"/>
    <property type="match status" value="1"/>
</dbReference>
<keyword evidence="5 7" id="KW-1133">Transmembrane helix</keyword>
<gene>
    <name evidence="9" type="ORF">KARMA_1581</name>
</gene>
<protein>
    <recommendedName>
        <fullName evidence="8">Phosphatidylglycerol lysyltransferase C-terminal domain-containing protein</fullName>
    </recommendedName>
</protein>
<dbReference type="GO" id="GO:0005886">
    <property type="term" value="C:plasma membrane"/>
    <property type="evidence" value="ECO:0007669"/>
    <property type="project" value="UniProtKB-SubCell"/>
</dbReference>
<evidence type="ECO:0000313" key="10">
    <source>
        <dbReference type="Proteomes" id="UP000184085"/>
    </source>
</evidence>
<dbReference type="InterPro" id="IPR051211">
    <property type="entry name" value="PG_lysyltransferase"/>
</dbReference>
<comment type="subcellular location">
    <subcellularLocation>
        <location evidence="1">Cell membrane</location>
        <topology evidence="1">Multi-pass membrane protein</topology>
    </subcellularLocation>
</comment>
<feature type="transmembrane region" description="Helical" evidence="7">
    <location>
        <begin position="404"/>
        <end position="420"/>
    </location>
</feature>
<dbReference type="GO" id="GO:0055091">
    <property type="term" value="P:phospholipid homeostasis"/>
    <property type="evidence" value="ECO:0007669"/>
    <property type="project" value="TreeGrafter"/>
</dbReference>
<evidence type="ECO:0000259" key="8">
    <source>
        <dbReference type="Pfam" id="PF09924"/>
    </source>
</evidence>
<dbReference type="InterPro" id="IPR024320">
    <property type="entry name" value="LPG_synthase_C"/>
</dbReference>
<keyword evidence="6 7" id="KW-0472">Membrane</keyword>
<sequence>MSGQTLQVLRRAFPILLGAVLFAMGIYALLHLLRDVDSGAILAQIKSTPWTALWGAIGGTFVAYVALAFYDVYALRYIGKSLSGGIVALGGFLGYAFGNTIGVSVVSGGAVRYRIYSAYGLNAFEVAAISGYIGLALGTGLTLVGLAALAVHPHAVIGYLPYGPMTVRVVAGGLFAVSVALIVWMSFADRRLTVMGYQLRMPPPRDLGGQVIVVLLDIASASFALWILLPAGKPDFATFVAIYSTAMMVGVLSHVPGGVGVFETVVIGTLPADVPVGDAAAALLLFRLIYYLVPFAIGFLIVALNEARVAGGWVGRLLSRLPAPMQPALSTLHGLVPSLTGLVAFGYGIYLLAITMIPSVRTDAMAEGDLISTLLREGGTLASAVAGVTLLIIAHGLARRVSSAYWLAIVTLLGGAAGALLDGGNWPSALVLSLGVLALLPLHKSFDRHGPLTQGVFGPRWFLMMTAVVCATAAFAYYVNRTVPYTTDLWVEFAPDSDTPRALRSGLAASAMLLFFCLFLALRPTQQRSGSAPDPMARAAAILQQTQDPAGWLALTGDKKLLFSEQNDAFLMYAVYRGRWVAFGDPIGNPERFASLGAQFIDQAARANARPVLYGVSQAHLPIWTDLGFGMNRIGDEAIVNLKGRGTTPPTDLTFEVLHPPHNHVFTELKEVSDAWLHGASGQDKKFSVGLFAPEYLSNFEIAVLRRAGQIVAFANLLPANNGQTQGVDLLRYRPEEGAEIIGTLLSHSMAYAAETGAQYFSLGIAPLAGLSDKTVGRTWNQFGRLIYRHGGAFDSFEALRTFKQWFDPEWHPRYVALPPNVSPLVIMSDMASLVSGLPRRQRLRQSKTS</sequence>
<evidence type="ECO:0000256" key="2">
    <source>
        <dbReference type="ARBA" id="ARBA00022475"/>
    </source>
</evidence>
<feature type="transmembrane region" description="Helical" evidence="7">
    <location>
        <begin position="169"/>
        <end position="187"/>
    </location>
</feature>
<keyword evidence="2" id="KW-1003">Cell membrane</keyword>
<reference evidence="10" key="1">
    <citation type="submission" date="2016-09" db="EMBL/GenBank/DDBJ databases">
        <authorList>
            <person name="Wibberg D."/>
        </authorList>
    </citation>
    <scope>NUCLEOTIDE SEQUENCE [LARGE SCALE GENOMIC DNA]</scope>
</reference>
<evidence type="ECO:0000256" key="4">
    <source>
        <dbReference type="ARBA" id="ARBA00022692"/>
    </source>
</evidence>
<evidence type="ECO:0000256" key="5">
    <source>
        <dbReference type="ARBA" id="ARBA00022989"/>
    </source>
</evidence>
<accession>A0A1M4MXS2</accession>
<dbReference type="GO" id="GO:0016755">
    <property type="term" value="F:aminoacyltransferase activity"/>
    <property type="evidence" value="ECO:0007669"/>
    <property type="project" value="TreeGrafter"/>
</dbReference>
<dbReference type="Pfam" id="PF09924">
    <property type="entry name" value="LPG_synthase_C"/>
    <property type="match status" value="2"/>
</dbReference>
<feature type="transmembrane region" description="Helical" evidence="7">
    <location>
        <begin position="378"/>
        <end position="397"/>
    </location>
</feature>
<feature type="transmembrane region" description="Helical" evidence="7">
    <location>
        <begin position="462"/>
        <end position="479"/>
    </location>
</feature>
<dbReference type="EMBL" id="FMJB01000046">
    <property type="protein sequence ID" value="SCM67383.1"/>
    <property type="molecule type" value="Genomic_DNA"/>
</dbReference>
<keyword evidence="3" id="KW-0808">Transferase</keyword>
<dbReference type="NCBIfam" id="NF033480">
    <property type="entry name" value="bifunc_MprF"/>
    <property type="match status" value="1"/>
</dbReference>